<dbReference type="PANTHER" id="PTHR43662:SF3">
    <property type="entry name" value="DOMAIN PROTEIN, PUTATIVE (AFU_ORTHOLOGUE AFUA_6G11970)-RELATED"/>
    <property type="match status" value="1"/>
</dbReference>
<dbReference type="GO" id="GO:0030246">
    <property type="term" value="F:carbohydrate binding"/>
    <property type="evidence" value="ECO:0007669"/>
    <property type="project" value="InterPro"/>
</dbReference>
<evidence type="ECO:0000313" key="5">
    <source>
        <dbReference type="Proteomes" id="UP001183629"/>
    </source>
</evidence>
<dbReference type="SMART" id="SM00606">
    <property type="entry name" value="CBD_IV"/>
    <property type="match status" value="1"/>
</dbReference>
<proteinExistence type="predicted"/>
<keyword evidence="1" id="KW-0732">Signal</keyword>
<dbReference type="InterPro" id="IPR006584">
    <property type="entry name" value="Cellulose-bd_IV"/>
</dbReference>
<evidence type="ECO:0000256" key="2">
    <source>
        <dbReference type="SAM" id="MobiDB-lite"/>
    </source>
</evidence>
<comment type="caution">
    <text evidence="4">The sequence shown here is derived from an EMBL/GenBank/DDBJ whole genome shotgun (WGS) entry which is preliminary data.</text>
</comment>
<evidence type="ECO:0000259" key="3">
    <source>
        <dbReference type="PROSITE" id="PS51175"/>
    </source>
</evidence>
<dbReference type="InterPro" id="IPR018535">
    <property type="entry name" value="DUF1996"/>
</dbReference>
<evidence type="ECO:0000256" key="1">
    <source>
        <dbReference type="ARBA" id="ARBA00022729"/>
    </source>
</evidence>
<dbReference type="InterPro" id="IPR005084">
    <property type="entry name" value="CBM6"/>
</dbReference>
<dbReference type="Pfam" id="PF03422">
    <property type="entry name" value="CBM_6"/>
    <property type="match status" value="1"/>
</dbReference>
<feature type="region of interest" description="Disordered" evidence="2">
    <location>
        <begin position="200"/>
        <end position="240"/>
    </location>
</feature>
<organism evidence="4 5">
    <name type="scientific">Catenuloplanes niger</name>
    <dbReference type="NCBI Taxonomy" id="587534"/>
    <lineage>
        <taxon>Bacteria</taxon>
        <taxon>Bacillati</taxon>
        <taxon>Actinomycetota</taxon>
        <taxon>Actinomycetes</taxon>
        <taxon>Micromonosporales</taxon>
        <taxon>Micromonosporaceae</taxon>
        <taxon>Catenuloplanes</taxon>
    </lineage>
</organism>
<protein>
    <recommendedName>
        <fullName evidence="3">CBM6 domain-containing protein</fullName>
    </recommendedName>
</protein>
<dbReference type="InterPro" id="IPR008979">
    <property type="entry name" value="Galactose-bd-like_sf"/>
</dbReference>
<dbReference type="Proteomes" id="UP001183629">
    <property type="component" value="Unassembled WGS sequence"/>
</dbReference>
<dbReference type="RefSeq" id="WP_310421054.1">
    <property type="nucleotide sequence ID" value="NZ_JAVDYC010000001.1"/>
</dbReference>
<evidence type="ECO:0000313" key="4">
    <source>
        <dbReference type="EMBL" id="MDR7325938.1"/>
    </source>
</evidence>
<name>A0AAE3ZTT1_9ACTN</name>
<accession>A0AAE3ZTT1</accession>
<reference evidence="4 5" key="1">
    <citation type="submission" date="2023-07" db="EMBL/GenBank/DDBJ databases">
        <title>Sequencing the genomes of 1000 actinobacteria strains.</title>
        <authorList>
            <person name="Klenk H.-P."/>
        </authorList>
    </citation>
    <scope>NUCLEOTIDE SEQUENCE [LARGE SCALE GENOMIC DNA]</scope>
    <source>
        <strain evidence="4 5">DSM 44711</strain>
    </source>
</reference>
<dbReference type="PROSITE" id="PS51175">
    <property type="entry name" value="CBM6"/>
    <property type="match status" value="1"/>
</dbReference>
<gene>
    <name evidence="4" type="ORF">J2S44_006188</name>
</gene>
<dbReference type="EMBL" id="JAVDYC010000001">
    <property type="protein sequence ID" value="MDR7325938.1"/>
    <property type="molecule type" value="Genomic_DNA"/>
</dbReference>
<dbReference type="SUPFAM" id="SSF49785">
    <property type="entry name" value="Galactose-binding domain-like"/>
    <property type="match status" value="1"/>
</dbReference>
<dbReference type="AlphaFoldDB" id="A0AAE3ZTT1"/>
<dbReference type="PANTHER" id="PTHR43662">
    <property type="match status" value="1"/>
</dbReference>
<feature type="domain" description="CBM6" evidence="3">
    <location>
        <begin position="66"/>
        <end position="195"/>
    </location>
</feature>
<dbReference type="Pfam" id="PF09362">
    <property type="entry name" value="DUF1996"/>
    <property type="match status" value="1"/>
</dbReference>
<dbReference type="Gene3D" id="2.60.120.260">
    <property type="entry name" value="Galactose-binding domain-like"/>
    <property type="match status" value="1"/>
</dbReference>
<dbReference type="CDD" id="cd04084">
    <property type="entry name" value="CBM6_xylanase-like"/>
    <property type="match status" value="1"/>
</dbReference>
<sequence>MSYTFTKFREADERPSRFGRLGRWVRGHRTMAATAAGITLVAAGAAAVAGVPLADAATNNEPAPPGAIRAAAFTAQSGAQTEGTNDAGGGKNVGWLAGGDWLRFDGVDLGAAGSVTTSVRIAAAHADRPGSVEVRTGSATGPLLATVPVTATGGWQSWNTRTATGTSPGGKQDVFLVLKADHKHDFVNLNWFAFSGAGAAPSTSTGASPSTAASAAPSASTPGQPAPSTSSSSAAPAPATGWVPVDQAAWKAQLDAFDKTVAQKPPAGRGRNPEFNATCTFSHMAPNDPIVFPNLPGASHMHSFFGNRATDANTTTESLFRAKDTTCEPGEDFSAYWMPTLYVDGKPVQSNMFIVYYGSLMSDTTKVVPMPNGLRLLHGDAKKQVNTPVGAQNQFYCSGGPLDGVGRSADGNFPICGDGGTVHFTMRFADCWDGKHLDSPNHKDHLTNGFNDTCPPSHPVRIPAVTLSIYFPTSGGKDMKLSSGLASSMHADAFFAWDVPAMNQRVKNCIHQAVACKSNGDF</sequence>
<keyword evidence="5" id="KW-1185">Reference proteome</keyword>